<accession>A0A8X6F3B3</accession>
<dbReference type="Proteomes" id="UP000887116">
    <property type="component" value="Unassembled WGS sequence"/>
</dbReference>
<name>A0A8X6F3B3_TRICU</name>
<gene>
    <name evidence="1" type="ORF">TNCT_514751</name>
</gene>
<protein>
    <submittedName>
        <fullName evidence="1">Uncharacterized protein</fullName>
    </submittedName>
</protein>
<reference evidence="1" key="1">
    <citation type="submission" date="2020-07" db="EMBL/GenBank/DDBJ databases">
        <title>Multicomponent nature underlies the extraordinary mechanical properties of spider dragline silk.</title>
        <authorList>
            <person name="Kono N."/>
            <person name="Nakamura H."/>
            <person name="Mori M."/>
            <person name="Yoshida Y."/>
            <person name="Ohtoshi R."/>
            <person name="Malay A.D."/>
            <person name="Moran D.A.P."/>
            <person name="Tomita M."/>
            <person name="Numata K."/>
            <person name="Arakawa K."/>
        </authorList>
    </citation>
    <scope>NUCLEOTIDE SEQUENCE</scope>
</reference>
<dbReference type="EMBL" id="BMAO01000657">
    <property type="protein sequence ID" value="GFQ68369.1"/>
    <property type="molecule type" value="Genomic_DNA"/>
</dbReference>
<comment type="caution">
    <text evidence="1">The sequence shown here is derived from an EMBL/GenBank/DDBJ whole genome shotgun (WGS) entry which is preliminary data.</text>
</comment>
<sequence>MAHAQNADSSVQTHLEEFSLTLLRSVLPPPVATCEKRKPRRSPGSIVTCARNSSALSSVSIRNILPPLSFGSCKNSNTTYKIQQYE</sequence>
<organism evidence="1 2">
    <name type="scientific">Trichonephila clavata</name>
    <name type="common">Joro spider</name>
    <name type="synonym">Nephila clavata</name>
    <dbReference type="NCBI Taxonomy" id="2740835"/>
    <lineage>
        <taxon>Eukaryota</taxon>
        <taxon>Metazoa</taxon>
        <taxon>Ecdysozoa</taxon>
        <taxon>Arthropoda</taxon>
        <taxon>Chelicerata</taxon>
        <taxon>Arachnida</taxon>
        <taxon>Araneae</taxon>
        <taxon>Araneomorphae</taxon>
        <taxon>Entelegynae</taxon>
        <taxon>Araneoidea</taxon>
        <taxon>Nephilidae</taxon>
        <taxon>Trichonephila</taxon>
    </lineage>
</organism>
<evidence type="ECO:0000313" key="2">
    <source>
        <dbReference type="Proteomes" id="UP000887116"/>
    </source>
</evidence>
<evidence type="ECO:0000313" key="1">
    <source>
        <dbReference type="EMBL" id="GFQ68369.1"/>
    </source>
</evidence>
<dbReference type="AlphaFoldDB" id="A0A8X6F3B3"/>
<proteinExistence type="predicted"/>
<keyword evidence="2" id="KW-1185">Reference proteome</keyword>